<dbReference type="InterPro" id="IPR036291">
    <property type="entry name" value="NAD(P)-bd_dom_sf"/>
</dbReference>
<comment type="similarity">
    <text evidence="1">Belongs to the short-chain dehydrogenases/reductases (SDR) family.</text>
</comment>
<dbReference type="Pfam" id="PF00106">
    <property type="entry name" value="adh_short"/>
    <property type="match status" value="1"/>
</dbReference>
<proteinExistence type="inferred from homology"/>
<sequence length="163" mass="16942">MKSNDGTLPTSPHKGSIVLVASTSGYFGGSGVAGYVSSKHGVVGLLRSSQAAANRNGVRINGIAPFFTPSHITASYAAEWAAAGLSSNTAEGVARRVVETLADSTQQGSCFLVAGGKSTELETRRTELLDEWIGSDNRKLMADANVLFAKLGGYPLPKARSLL</sequence>
<reference evidence="3 4" key="1">
    <citation type="submission" date="2015-06" db="EMBL/GenBank/DDBJ databases">
        <title>Draft genome of the ant-associated black yeast Phialophora attae CBS 131958.</title>
        <authorList>
            <person name="Moreno L.F."/>
            <person name="Stielow B.J."/>
            <person name="de Hoog S."/>
            <person name="Vicente V.A."/>
            <person name="Weiss V.A."/>
            <person name="de Vries M."/>
            <person name="Cruz L.M."/>
            <person name="Souza E.M."/>
        </authorList>
    </citation>
    <scope>NUCLEOTIDE SEQUENCE [LARGE SCALE GENOMIC DNA]</scope>
    <source>
        <strain evidence="3 4">CBS 131958</strain>
    </source>
</reference>
<dbReference type="Gene3D" id="3.40.50.720">
    <property type="entry name" value="NAD(P)-binding Rossmann-like Domain"/>
    <property type="match status" value="1"/>
</dbReference>
<dbReference type="PRINTS" id="PR00081">
    <property type="entry name" value="GDHRDH"/>
</dbReference>
<keyword evidence="4" id="KW-1185">Reference proteome</keyword>
<protein>
    <submittedName>
        <fullName evidence="3">Uncharacterized protein</fullName>
    </submittedName>
</protein>
<evidence type="ECO:0000256" key="2">
    <source>
        <dbReference type="ARBA" id="ARBA00023002"/>
    </source>
</evidence>
<dbReference type="PANTHER" id="PTHR43180">
    <property type="entry name" value="3-OXOACYL-(ACYL-CARRIER-PROTEIN) REDUCTASE (AFU_ORTHOLOGUE AFUA_6G11210)"/>
    <property type="match status" value="1"/>
</dbReference>
<dbReference type="VEuPathDB" id="FungiDB:AB675_9051"/>
<gene>
    <name evidence="3" type="ORF">AB675_9051</name>
</gene>
<keyword evidence="2" id="KW-0560">Oxidoreductase</keyword>
<dbReference type="GO" id="GO:0016491">
    <property type="term" value="F:oxidoreductase activity"/>
    <property type="evidence" value="ECO:0007669"/>
    <property type="project" value="UniProtKB-KW"/>
</dbReference>
<name>A0A0N1HW21_9EURO</name>
<evidence type="ECO:0000313" key="4">
    <source>
        <dbReference type="Proteomes" id="UP000038010"/>
    </source>
</evidence>
<accession>A0A0N1HW21</accession>
<dbReference type="EMBL" id="LFJN01000009">
    <property type="protein sequence ID" value="KPI41660.1"/>
    <property type="molecule type" value="Genomic_DNA"/>
</dbReference>
<comment type="caution">
    <text evidence="3">The sequence shown here is derived from an EMBL/GenBank/DDBJ whole genome shotgun (WGS) entry which is preliminary data.</text>
</comment>
<dbReference type="Proteomes" id="UP000038010">
    <property type="component" value="Unassembled WGS sequence"/>
</dbReference>
<dbReference type="SUPFAM" id="SSF51735">
    <property type="entry name" value="NAD(P)-binding Rossmann-fold domains"/>
    <property type="match status" value="1"/>
</dbReference>
<dbReference type="AlphaFoldDB" id="A0A0N1HW21"/>
<dbReference type="RefSeq" id="XP_018001623.1">
    <property type="nucleotide sequence ID" value="XM_018149554.1"/>
</dbReference>
<evidence type="ECO:0000256" key="1">
    <source>
        <dbReference type="ARBA" id="ARBA00006484"/>
    </source>
</evidence>
<dbReference type="GeneID" id="28741434"/>
<dbReference type="PANTHER" id="PTHR43180:SF63">
    <property type="entry name" value="DEHYDROGENASE_REDUCTASE FAMILY PROTEIN, PUTATIVE (AFU_ORTHOLOGUE AFUA_6G03520)-RELATED"/>
    <property type="match status" value="1"/>
</dbReference>
<dbReference type="STRING" id="1664694.A0A0N1HW21"/>
<organism evidence="3 4">
    <name type="scientific">Cyphellophora attinorum</name>
    <dbReference type="NCBI Taxonomy" id="1664694"/>
    <lineage>
        <taxon>Eukaryota</taxon>
        <taxon>Fungi</taxon>
        <taxon>Dikarya</taxon>
        <taxon>Ascomycota</taxon>
        <taxon>Pezizomycotina</taxon>
        <taxon>Eurotiomycetes</taxon>
        <taxon>Chaetothyriomycetidae</taxon>
        <taxon>Chaetothyriales</taxon>
        <taxon>Cyphellophoraceae</taxon>
        <taxon>Cyphellophora</taxon>
    </lineage>
</organism>
<dbReference type="OrthoDB" id="5371740at2759"/>
<evidence type="ECO:0000313" key="3">
    <source>
        <dbReference type="EMBL" id="KPI41660.1"/>
    </source>
</evidence>
<dbReference type="InterPro" id="IPR002347">
    <property type="entry name" value="SDR_fam"/>
</dbReference>